<feature type="region of interest" description="Disordered" evidence="6">
    <location>
        <begin position="1"/>
        <end position="24"/>
    </location>
</feature>
<name>A0A2S5BD53_9BASI</name>
<evidence type="ECO:0000313" key="7">
    <source>
        <dbReference type="EMBL" id="POY74688.1"/>
    </source>
</evidence>
<dbReference type="InterPro" id="IPR039776">
    <property type="entry name" value="Pds5"/>
</dbReference>
<evidence type="ECO:0000256" key="1">
    <source>
        <dbReference type="ARBA" id="ARBA00004123"/>
    </source>
</evidence>
<dbReference type="GO" id="GO:0000785">
    <property type="term" value="C:chromatin"/>
    <property type="evidence" value="ECO:0007669"/>
    <property type="project" value="TreeGrafter"/>
</dbReference>
<protein>
    <submittedName>
        <fullName evidence="7">Uncharacterized protein</fullName>
    </submittedName>
</protein>
<feature type="compositionally biased region" description="Low complexity" evidence="6">
    <location>
        <begin position="1"/>
        <end position="18"/>
    </location>
</feature>
<sequence>MARSGSGAAKRGAAPARAVDPNRQRLVLPHPLKSSNASHADLTRRLTAVHEQLQEFDQDHVDTTSLDAAAAQLVDPTLLLHKDKSVKALVAACLVDVLRLYAPEAPYTPAQLYDLFEFLTNQLRAAGDPKDPNQPEHFYVVDSLASVKSIVLVCDLDQADSLLTRIFNTVFETVSSQTPKNVSLALSDVLLALLDEAATIPTGVVEAIVSQFAPSSHRHRNAKPGKDHRDLDPSGTGAAAAAAVAHEKRAAFRLAVDVARAASDKLQRYVSQYFIETVLAHADASSGTTVNGGGGGKKKNNKKGTRPDSEDDEDRSDTESDAVASDSEGNDDDEEEEDEEGTARTGGRSKRKAKTKARAKLISRKDARGAAAAAASSSATRGGANALGNSRDPTGEYSSLSSRLVEAHRLIRSINRHVPALLINVIPSIAEELTAAQPTLRVLATDYLGQMLGEPVGHGDVAKLHPAVWKEWLKRARDRDPKVRVKMCDRLGAVWREHPELARDLEAVWSAYLLTDHDEKVRIAASSILDGVDYEMAKHHVSQKALEALADRLTDKKERVRIVAYRALGRLYDAAFTDIESGDEPAYNQFGWIPASILDSLTAQDGSPGHSVQLNHVLATLADYIVPLPDEKDVDDTAAWTDRFLLVESSLATVPQRQGLMNATRLTERLNGGVWTAYIDACMKYNGGLVDDKEMEKVIKEFLRKAIAQMSARMPDPEKATQDFNTFAQENEAQLYRELRVMLDPQTDLKTLLKNKRDFLKRVAKFKASGESVANTFSCLIRVAGATLINRSSVPQLLKRITLNTRDAPDALGQSAQRVLDYVARHRPVMFRSHVPELSRMLNDPSIGAENHLLVVRSLVKYKTVAKAAYVIDAKVAKRSVELAKGDDEKLAKQAATLIALDETRPDALDGLIEHLADQLGTASDEELVPLLAACGRLVRHAREACEAKSDAFVAAALDVITKGGGEGEKNTVSRKIPDNEDVSWFEADEMPPLTRARCLSIKLLVNRCLAFAGTGSAVEVSKPVFDMLWPLLVQFGGGQDTYSPPVSARIRLESGLGFLKLLTVGETNYAKAIIEPTRFEALSRLAQDSTFEVREAFLRKLLAYLRGVRFSKQLLPRVHMVLFLVAHEPEDELRQLVLKFASSKRRLPRDERTILWEQPFPRLVHLLAHHPDLDTDADAMEPETVAIFAKYLEEYFQIFLSAENISYLYNFAMKIKTARDKRDHRYDRNLYVLSELSIHLIKMFGRRHNWPIPTYPGQLMLPADLFEVIQDVDARKKVLNRVYLDEAVLEKVDVGPEKKRVVVTGRKRAAANGHADGDAKPKKRVKTSASSAPKRKAETTKGKGKAKKKKQVDKWDSDAEDESEEASASEEEDGDDDDDDDASGGGKDSDAEIVARLTPGSAKKATAATRGQRGGLRSDQDKKLQSGLGQDESDDDSDKMDVDEPAAVDSPSKAVKAKPKANGAPQKKKTAAASPAAAKGHKGKATKAKATETKARPARKGLAGPRKLKAGADLDEISDVGDSDDGKENDSD</sequence>
<dbReference type="EMBL" id="PJQD01000022">
    <property type="protein sequence ID" value="POY74688.1"/>
    <property type="molecule type" value="Genomic_DNA"/>
</dbReference>
<feature type="compositionally biased region" description="Acidic residues" evidence="6">
    <location>
        <begin position="1514"/>
        <end position="1524"/>
    </location>
</feature>
<feature type="region of interest" description="Disordered" evidence="6">
    <location>
        <begin position="285"/>
        <end position="397"/>
    </location>
</feature>
<keyword evidence="5" id="KW-0131">Cell cycle</keyword>
<feature type="compositionally biased region" description="Acidic residues" evidence="6">
    <location>
        <begin position="328"/>
        <end position="340"/>
    </location>
</feature>
<dbReference type="STRING" id="741276.A0A2S5BD53"/>
<dbReference type="Gene3D" id="1.25.10.10">
    <property type="entry name" value="Leucine-rich Repeat Variant"/>
    <property type="match status" value="1"/>
</dbReference>
<dbReference type="Pfam" id="PF20168">
    <property type="entry name" value="PDS5"/>
    <property type="match status" value="1"/>
</dbReference>
<evidence type="ECO:0000256" key="6">
    <source>
        <dbReference type="SAM" id="MobiDB-lite"/>
    </source>
</evidence>
<organism evidence="7 8">
    <name type="scientific">Rhodotorula taiwanensis</name>
    <dbReference type="NCBI Taxonomy" id="741276"/>
    <lineage>
        <taxon>Eukaryota</taxon>
        <taxon>Fungi</taxon>
        <taxon>Dikarya</taxon>
        <taxon>Basidiomycota</taxon>
        <taxon>Pucciniomycotina</taxon>
        <taxon>Microbotryomycetes</taxon>
        <taxon>Sporidiobolales</taxon>
        <taxon>Sporidiobolaceae</taxon>
        <taxon>Rhodotorula</taxon>
    </lineage>
</organism>
<accession>A0A2S5BD53</accession>
<keyword evidence="4" id="KW-0539">Nucleus</keyword>
<dbReference type="GO" id="GO:0006281">
    <property type="term" value="P:DNA repair"/>
    <property type="evidence" value="ECO:0007669"/>
    <property type="project" value="TreeGrafter"/>
</dbReference>
<gene>
    <name evidence="7" type="ORF">BMF94_2163</name>
</gene>
<evidence type="ECO:0000256" key="3">
    <source>
        <dbReference type="ARBA" id="ARBA00022776"/>
    </source>
</evidence>
<evidence type="ECO:0000256" key="2">
    <source>
        <dbReference type="ARBA" id="ARBA00022618"/>
    </source>
</evidence>
<evidence type="ECO:0000256" key="5">
    <source>
        <dbReference type="ARBA" id="ARBA00023306"/>
    </source>
</evidence>
<dbReference type="GO" id="GO:0007064">
    <property type="term" value="P:mitotic sister chromatid cohesion"/>
    <property type="evidence" value="ECO:0007669"/>
    <property type="project" value="InterPro"/>
</dbReference>
<evidence type="ECO:0000313" key="8">
    <source>
        <dbReference type="Proteomes" id="UP000237144"/>
    </source>
</evidence>
<feature type="compositionally biased region" description="Acidic residues" evidence="6">
    <location>
        <begin position="1432"/>
        <end position="1447"/>
    </location>
</feature>
<feature type="compositionally biased region" description="Low complexity" evidence="6">
    <location>
        <begin position="369"/>
        <end position="386"/>
    </location>
</feature>
<feature type="region of interest" description="Disordered" evidence="6">
    <location>
        <begin position="215"/>
        <end position="240"/>
    </location>
</feature>
<feature type="region of interest" description="Disordered" evidence="6">
    <location>
        <begin position="1304"/>
        <end position="1533"/>
    </location>
</feature>
<comment type="subcellular location">
    <subcellularLocation>
        <location evidence="1">Nucleus</location>
    </subcellularLocation>
</comment>
<feature type="compositionally biased region" description="Basic residues" evidence="6">
    <location>
        <begin position="1343"/>
        <end position="1352"/>
    </location>
</feature>
<proteinExistence type="predicted"/>
<keyword evidence="8" id="KW-1185">Reference proteome</keyword>
<feature type="compositionally biased region" description="Basic residues" evidence="6">
    <location>
        <begin position="347"/>
        <end position="362"/>
    </location>
</feature>
<feature type="compositionally biased region" description="Polar residues" evidence="6">
    <location>
        <begin position="387"/>
        <end position="397"/>
    </location>
</feature>
<keyword evidence="3" id="KW-0498">Mitosis</keyword>
<dbReference type="OrthoDB" id="200660at2759"/>
<dbReference type="GO" id="GO:0005634">
    <property type="term" value="C:nucleus"/>
    <property type="evidence" value="ECO:0007669"/>
    <property type="project" value="UniProtKB-SubCell"/>
</dbReference>
<feature type="compositionally biased region" description="Acidic residues" evidence="6">
    <location>
        <begin position="309"/>
        <end position="320"/>
    </location>
</feature>
<dbReference type="CDD" id="cd19953">
    <property type="entry name" value="PDS5"/>
    <property type="match status" value="1"/>
</dbReference>
<dbReference type="InterPro" id="IPR011989">
    <property type="entry name" value="ARM-like"/>
</dbReference>
<dbReference type="GO" id="GO:0051301">
    <property type="term" value="P:cell division"/>
    <property type="evidence" value="ECO:0007669"/>
    <property type="project" value="UniProtKB-KW"/>
</dbReference>
<keyword evidence="2" id="KW-0132">Cell division</keyword>
<dbReference type="SUPFAM" id="SSF48371">
    <property type="entry name" value="ARM repeat"/>
    <property type="match status" value="1"/>
</dbReference>
<dbReference type="PANTHER" id="PTHR12663:SF0">
    <property type="entry name" value="PRECOCIOUS DISSOCIATION OF SISTERS 5, ISOFORM A"/>
    <property type="match status" value="1"/>
</dbReference>
<evidence type="ECO:0000256" key="4">
    <source>
        <dbReference type="ARBA" id="ARBA00023242"/>
    </source>
</evidence>
<reference evidence="7 8" key="1">
    <citation type="journal article" date="2018" name="Front. Microbiol.">
        <title>Prospects for Fungal Bioremediation of Acidic Radioactive Waste Sites: Characterization and Genome Sequence of Rhodotorula taiwanensis MD1149.</title>
        <authorList>
            <person name="Tkavc R."/>
            <person name="Matrosova V.Y."/>
            <person name="Grichenko O.E."/>
            <person name="Gostincar C."/>
            <person name="Volpe R.P."/>
            <person name="Klimenkova P."/>
            <person name="Gaidamakova E.K."/>
            <person name="Zhou C.E."/>
            <person name="Stewart B.J."/>
            <person name="Lyman M.G."/>
            <person name="Malfatti S.A."/>
            <person name="Rubinfeld B."/>
            <person name="Courtot M."/>
            <person name="Singh J."/>
            <person name="Dalgard C.L."/>
            <person name="Hamilton T."/>
            <person name="Frey K.G."/>
            <person name="Gunde-Cimerman N."/>
            <person name="Dugan L."/>
            <person name="Daly M.J."/>
        </authorList>
    </citation>
    <scope>NUCLEOTIDE SEQUENCE [LARGE SCALE GENOMIC DNA]</scope>
    <source>
        <strain evidence="7 8">MD1149</strain>
    </source>
</reference>
<dbReference type="PANTHER" id="PTHR12663">
    <property type="entry name" value="ANDROGEN INDUCED INHIBITOR OF PROLIFERATION AS3 / PDS5-RELATED"/>
    <property type="match status" value="1"/>
</dbReference>
<dbReference type="InterPro" id="IPR016024">
    <property type="entry name" value="ARM-type_fold"/>
</dbReference>
<dbReference type="Proteomes" id="UP000237144">
    <property type="component" value="Unassembled WGS sequence"/>
</dbReference>
<comment type="caution">
    <text evidence="7">The sequence shown here is derived from an EMBL/GenBank/DDBJ whole genome shotgun (WGS) entry which is preliminary data.</text>
</comment>
<feature type="compositionally biased region" description="Acidic residues" evidence="6">
    <location>
        <begin position="1359"/>
        <end position="1383"/>
    </location>
</feature>